<accession>A0A0C3A5I5</accession>
<sequence>MGLYAILFNNPFAVTCGPRDIMPFHLFGRLADMNQWFHTSSPRTLGQPTLVTTDSPTLDRRVQSIGSGAGESIYLPLIPSALVYRVVMRS</sequence>
<protein>
    <submittedName>
        <fullName evidence="1">Uncharacterized protein</fullName>
    </submittedName>
</protein>
<evidence type="ECO:0000313" key="2">
    <source>
        <dbReference type="Proteomes" id="UP000053989"/>
    </source>
</evidence>
<evidence type="ECO:0000313" key="1">
    <source>
        <dbReference type="EMBL" id="KIM68948.1"/>
    </source>
</evidence>
<reference evidence="2" key="2">
    <citation type="submission" date="2015-01" db="EMBL/GenBank/DDBJ databases">
        <title>Evolutionary Origins and Diversification of the Mycorrhizal Mutualists.</title>
        <authorList>
            <consortium name="DOE Joint Genome Institute"/>
            <consortium name="Mycorrhizal Genomics Consortium"/>
            <person name="Kohler A."/>
            <person name="Kuo A."/>
            <person name="Nagy L.G."/>
            <person name="Floudas D."/>
            <person name="Copeland A."/>
            <person name="Barry K.W."/>
            <person name="Cichocki N."/>
            <person name="Veneault-Fourrey C."/>
            <person name="LaButti K."/>
            <person name="Lindquist E.A."/>
            <person name="Lipzen A."/>
            <person name="Lundell T."/>
            <person name="Morin E."/>
            <person name="Murat C."/>
            <person name="Riley R."/>
            <person name="Ohm R."/>
            <person name="Sun H."/>
            <person name="Tunlid A."/>
            <person name="Henrissat B."/>
            <person name="Grigoriev I.V."/>
            <person name="Hibbett D.S."/>
            <person name="Martin F."/>
        </authorList>
    </citation>
    <scope>NUCLEOTIDE SEQUENCE [LARGE SCALE GENOMIC DNA]</scope>
    <source>
        <strain evidence="2">Foug A</strain>
    </source>
</reference>
<dbReference type="InParanoid" id="A0A0C3A5I5"/>
<dbReference type="Proteomes" id="UP000053989">
    <property type="component" value="Unassembled WGS sequence"/>
</dbReference>
<name>A0A0C3A5I5_9AGAM</name>
<dbReference type="EMBL" id="KN822008">
    <property type="protein sequence ID" value="KIM68948.1"/>
    <property type="molecule type" value="Genomic_DNA"/>
</dbReference>
<dbReference type="HOGENOM" id="CLU_2442179_0_0_1"/>
<proteinExistence type="predicted"/>
<keyword evidence="2" id="KW-1185">Reference proteome</keyword>
<gene>
    <name evidence="1" type="ORF">SCLCIDRAFT_1209169</name>
</gene>
<organism evidence="1 2">
    <name type="scientific">Scleroderma citrinum Foug A</name>
    <dbReference type="NCBI Taxonomy" id="1036808"/>
    <lineage>
        <taxon>Eukaryota</taxon>
        <taxon>Fungi</taxon>
        <taxon>Dikarya</taxon>
        <taxon>Basidiomycota</taxon>
        <taxon>Agaricomycotina</taxon>
        <taxon>Agaricomycetes</taxon>
        <taxon>Agaricomycetidae</taxon>
        <taxon>Boletales</taxon>
        <taxon>Sclerodermatineae</taxon>
        <taxon>Sclerodermataceae</taxon>
        <taxon>Scleroderma</taxon>
    </lineage>
</organism>
<dbReference type="AlphaFoldDB" id="A0A0C3A5I5"/>
<reference evidence="1 2" key="1">
    <citation type="submission" date="2014-04" db="EMBL/GenBank/DDBJ databases">
        <authorList>
            <consortium name="DOE Joint Genome Institute"/>
            <person name="Kuo A."/>
            <person name="Kohler A."/>
            <person name="Nagy L.G."/>
            <person name="Floudas D."/>
            <person name="Copeland A."/>
            <person name="Barry K.W."/>
            <person name="Cichocki N."/>
            <person name="Veneault-Fourrey C."/>
            <person name="LaButti K."/>
            <person name="Lindquist E.A."/>
            <person name="Lipzen A."/>
            <person name="Lundell T."/>
            <person name="Morin E."/>
            <person name="Murat C."/>
            <person name="Sun H."/>
            <person name="Tunlid A."/>
            <person name="Henrissat B."/>
            <person name="Grigoriev I.V."/>
            <person name="Hibbett D.S."/>
            <person name="Martin F."/>
            <person name="Nordberg H.P."/>
            <person name="Cantor M.N."/>
            <person name="Hua S.X."/>
        </authorList>
    </citation>
    <scope>NUCLEOTIDE SEQUENCE [LARGE SCALE GENOMIC DNA]</scope>
    <source>
        <strain evidence="1 2">Foug A</strain>
    </source>
</reference>